<comment type="subcellular location">
    <subcellularLocation>
        <location evidence="2">Membrane</location>
        <topology evidence="2">Multi-pass membrane protein</topology>
    </subcellularLocation>
</comment>
<dbReference type="Pfam" id="PF00672">
    <property type="entry name" value="HAMP"/>
    <property type="match status" value="1"/>
</dbReference>
<evidence type="ECO:0000259" key="12">
    <source>
        <dbReference type="PROSITE" id="PS50885"/>
    </source>
</evidence>
<dbReference type="CDD" id="cd00082">
    <property type="entry name" value="HisKA"/>
    <property type="match status" value="1"/>
</dbReference>
<evidence type="ECO:0000259" key="11">
    <source>
        <dbReference type="PROSITE" id="PS50109"/>
    </source>
</evidence>
<evidence type="ECO:0000256" key="2">
    <source>
        <dbReference type="ARBA" id="ARBA00004141"/>
    </source>
</evidence>
<evidence type="ECO:0000256" key="10">
    <source>
        <dbReference type="SAM" id="Phobius"/>
    </source>
</evidence>
<feature type="domain" description="HAMP" evidence="12">
    <location>
        <begin position="157"/>
        <end position="209"/>
    </location>
</feature>
<dbReference type="OrthoDB" id="9812241at2"/>
<dbReference type="GO" id="GO:0000155">
    <property type="term" value="F:phosphorelay sensor kinase activity"/>
    <property type="evidence" value="ECO:0007669"/>
    <property type="project" value="InterPro"/>
</dbReference>
<dbReference type="SMART" id="SM00304">
    <property type="entry name" value="HAMP"/>
    <property type="match status" value="1"/>
</dbReference>
<dbReference type="InterPro" id="IPR036097">
    <property type="entry name" value="HisK_dim/P_sf"/>
</dbReference>
<evidence type="ECO:0000256" key="7">
    <source>
        <dbReference type="ARBA" id="ARBA00022777"/>
    </source>
</evidence>
<keyword evidence="9 10" id="KW-0472">Membrane</keyword>
<dbReference type="InterPro" id="IPR003661">
    <property type="entry name" value="HisK_dim/P_dom"/>
</dbReference>
<dbReference type="InterPro" id="IPR003594">
    <property type="entry name" value="HATPase_dom"/>
</dbReference>
<gene>
    <name evidence="13" type="ORF">FDK22_08415</name>
</gene>
<proteinExistence type="predicted"/>
<dbReference type="Gene3D" id="1.10.287.130">
    <property type="match status" value="1"/>
</dbReference>
<dbReference type="CDD" id="cd06225">
    <property type="entry name" value="HAMP"/>
    <property type="match status" value="1"/>
</dbReference>
<organism evidence="13 14">
    <name type="scientific">Arcobacter arenosus</name>
    <dbReference type="NCBI Taxonomy" id="2576037"/>
    <lineage>
        <taxon>Bacteria</taxon>
        <taxon>Pseudomonadati</taxon>
        <taxon>Campylobacterota</taxon>
        <taxon>Epsilonproteobacteria</taxon>
        <taxon>Campylobacterales</taxon>
        <taxon>Arcobacteraceae</taxon>
        <taxon>Arcobacter</taxon>
    </lineage>
</organism>
<evidence type="ECO:0000313" key="13">
    <source>
        <dbReference type="EMBL" id="TLP38481.1"/>
    </source>
</evidence>
<evidence type="ECO:0000313" key="14">
    <source>
        <dbReference type="Proteomes" id="UP000308901"/>
    </source>
</evidence>
<dbReference type="NCBIfam" id="NF038389">
    <property type="entry name" value="ArsS_fam_HK"/>
    <property type="match status" value="1"/>
</dbReference>
<sequence>MIRNISISAFINTIFVLALIAISLTFAIFIKLDQQRYNINMQKKYELVAESLLKSLQTNPTNSSIKIILDQFKMKRIQDEDLNFKIINHAKPTLLRTNNLGMYRIFNLEDDLYIYVQKDGYNLMIQDSQNYSYNLIIIISAATFSLAVLLSLYYILKRKLKPLRDLNKEIKKFSNGDFNVKIKSNSSDEIGTIAKTFGDAITHINNQTKSKDLFMRNMMHELKTPITKAMFIAETLEDDKTRLTLQKAFKRMDDIIKELAMVEKLTSNNTFVYKELTSFFKIYKRTVEIAMLSPDKISAKVNDFNLNADTAMFSVALKNLIDNAIKFSPNKHAIIKANKQRVDIISDGEPLKYELEYYTEPFSQEEKRSDGFGLGLYIVKTIANLHGYKLVYNHTKGKNTFSILIS</sequence>
<feature type="domain" description="Histidine kinase" evidence="11">
    <location>
        <begin position="217"/>
        <end position="406"/>
    </location>
</feature>
<feature type="transmembrane region" description="Helical" evidence="10">
    <location>
        <begin position="131"/>
        <end position="156"/>
    </location>
</feature>
<keyword evidence="14" id="KW-1185">Reference proteome</keyword>
<reference evidence="13 14" key="1">
    <citation type="submission" date="2019-05" db="EMBL/GenBank/DDBJ databases">
        <title>Arcobacter sp. nov., isolated from sea sediment.</title>
        <authorList>
            <person name="Kim W."/>
        </authorList>
    </citation>
    <scope>NUCLEOTIDE SEQUENCE [LARGE SCALE GENOMIC DNA]</scope>
    <source>
        <strain evidence="13 14">CAU 1517</strain>
    </source>
</reference>
<dbReference type="SUPFAM" id="SSF55874">
    <property type="entry name" value="ATPase domain of HSP90 chaperone/DNA topoisomerase II/histidine kinase"/>
    <property type="match status" value="1"/>
</dbReference>
<feature type="transmembrane region" description="Helical" evidence="10">
    <location>
        <begin position="7"/>
        <end position="30"/>
    </location>
</feature>
<dbReference type="PANTHER" id="PTHR45528:SF12">
    <property type="entry name" value="SENSOR HISTIDINE KINASE ARSS"/>
    <property type="match status" value="1"/>
</dbReference>
<keyword evidence="7 13" id="KW-0418">Kinase</keyword>
<evidence type="ECO:0000256" key="3">
    <source>
        <dbReference type="ARBA" id="ARBA00012438"/>
    </source>
</evidence>
<dbReference type="SMART" id="SM00388">
    <property type="entry name" value="HisKA"/>
    <property type="match status" value="1"/>
</dbReference>
<dbReference type="SUPFAM" id="SSF158472">
    <property type="entry name" value="HAMP domain-like"/>
    <property type="match status" value="1"/>
</dbReference>
<dbReference type="PROSITE" id="PS50109">
    <property type="entry name" value="HIS_KIN"/>
    <property type="match status" value="1"/>
</dbReference>
<dbReference type="AlphaFoldDB" id="A0A5R8Y0V0"/>
<dbReference type="SMART" id="SM00387">
    <property type="entry name" value="HATPase_c"/>
    <property type="match status" value="1"/>
</dbReference>
<dbReference type="EC" id="2.7.13.3" evidence="3"/>
<evidence type="ECO:0000256" key="8">
    <source>
        <dbReference type="ARBA" id="ARBA00022989"/>
    </source>
</evidence>
<name>A0A5R8Y0V0_9BACT</name>
<protein>
    <recommendedName>
        <fullName evidence="3">histidine kinase</fullName>
        <ecNumber evidence="3">2.7.13.3</ecNumber>
    </recommendedName>
</protein>
<comment type="caution">
    <text evidence="13">The sequence shown here is derived from an EMBL/GenBank/DDBJ whole genome shotgun (WGS) entry which is preliminary data.</text>
</comment>
<dbReference type="InterPro" id="IPR036890">
    <property type="entry name" value="HATPase_C_sf"/>
</dbReference>
<dbReference type="InterPro" id="IPR003660">
    <property type="entry name" value="HAMP_dom"/>
</dbReference>
<dbReference type="Proteomes" id="UP000308901">
    <property type="component" value="Unassembled WGS sequence"/>
</dbReference>
<dbReference type="Gene3D" id="3.30.565.10">
    <property type="entry name" value="Histidine kinase-like ATPase, C-terminal domain"/>
    <property type="match status" value="1"/>
</dbReference>
<dbReference type="PROSITE" id="PS50885">
    <property type="entry name" value="HAMP"/>
    <property type="match status" value="1"/>
</dbReference>
<evidence type="ECO:0000256" key="5">
    <source>
        <dbReference type="ARBA" id="ARBA00022679"/>
    </source>
</evidence>
<comment type="catalytic activity">
    <reaction evidence="1">
        <text>ATP + protein L-histidine = ADP + protein N-phospho-L-histidine.</text>
        <dbReference type="EC" id="2.7.13.3"/>
    </reaction>
</comment>
<dbReference type="PANTHER" id="PTHR45528">
    <property type="entry name" value="SENSOR HISTIDINE KINASE CPXA"/>
    <property type="match status" value="1"/>
</dbReference>
<accession>A0A5R8Y0V0</accession>
<dbReference type="Pfam" id="PF00512">
    <property type="entry name" value="HisKA"/>
    <property type="match status" value="1"/>
</dbReference>
<evidence type="ECO:0000256" key="4">
    <source>
        <dbReference type="ARBA" id="ARBA00022553"/>
    </source>
</evidence>
<keyword evidence="5" id="KW-0808">Transferase</keyword>
<dbReference type="GO" id="GO:0016020">
    <property type="term" value="C:membrane"/>
    <property type="evidence" value="ECO:0007669"/>
    <property type="project" value="UniProtKB-SubCell"/>
</dbReference>
<dbReference type="InterPro" id="IPR047994">
    <property type="entry name" value="ArsS-like"/>
</dbReference>
<dbReference type="Gene3D" id="6.10.340.10">
    <property type="match status" value="1"/>
</dbReference>
<keyword evidence="6 10" id="KW-0812">Transmembrane</keyword>
<dbReference type="InterPro" id="IPR050398">
    <property type="entry name" value="HssS/ArlS-like"/>
</dbReference>
<dbReference type="CDD" id="cd00075">
    <property type="entry name" value="HATPase"/>
    <property type="match status" value="1"/>
</dbReference>
<dbReference type="Pfam" id="PF02518">
    <property type="entry name" value="HATPase_c"/>
    <property type="match status" value="1"/>
</dbReference>
<dbReference type="SUPFAM" id="SSF47384">
    <property type="entry name" value="Homodimeric domain of signal transducing histidine kinase"/>
    <property type="match status" value="1"/>
</dbReference>
<evidence type="ECO:0000256" key="1">
    <source>
        <dbReference type="ARBA" id="ARBA00000085"/>
    </source>
</evidence>
<dbReference type="InterPro" id="IPR005467">
    <property type="entry name" value="His_kinase_dom"/>
</dbReference>
<keyword evidence="4" id="KW-0597">Phosphoprotein</keyword>
<evidence type="ECO:0000256" key="6">
    <source>
        <dbReference type="ARBA" id="ARBA00022692"/>
    </source>
</evidence>
<dbReference type="EMBL" id="VANU01000003">
    <property type="protein sequence ID" value="TLP38481.1"/>
    <property type="molecule type" value="Genomic_DNA"/>
</dbReference>
<dbReference type="RefSeq" id="WP_138152476.1">
    <property type="nucleotide sequence ID" value="NZ_CBDDKQ010000002.1"/>
</dbReference>
<keyword evidence="8 10" id="KW-1133">Transmembrane helix</keyword>
<evidence type="ECO:0000256" key="9">
    <source>
        <dbReference type="ARBA" id="ARBA00023136"/>
    </source>
</evidence>